<dbReference type="InParanoid" id="K2SFL5"/>
<gene>
    <name evidence="2" type="ORF">MPH_01402</name>
</gene>
<dbReference type="AlphaFoldDB" id="K2SFL5"/>
<comment type="caution">
    <text evidence="2">The sequence shown here is derived from an EMBL/GenBank/DDBJ whole genome shotgun (WGS) entry which is preliminary data.</text>
</comment>
<dbReference type="VEuPathDB" id="FungiDB:MPH_01402"/>
<dbReference type="Proteomes" id="UP000007129">
    <property type="component" value="Unassembled WGS sequence"/>
</dbReference>
<proteinExistence type="predicted"/>
<dbReference type="OrthoDB" id="3555737at2759"/>
<protein>
    <submittedName>
        <fullName evidence="2">Uncharacterized protein</fullName>
    </submittedName>
</protein>
<feature type="region of interest" description="Disordered" evidence="1">
    <location>
        <begin position="95"/>
        <end position="131"/>
    </location>
</feature>
<reference evidence="2 3" key="1">
    <citation type="journal article" date="2012" name="BMC Genomics">
        <title>Tools to kill: Genome of one of the most destructive plant pathogenic fungi Macrophomina phaseolina.</title>
        <authorList>
            <person name="Islam M.S."/>
            <person name="Haque M.S."/>
            <person name="Islam M.M."/>
            <person name="Emdad E.M."/>
            <person name="Halim A."/>
            <person name="Hossen Q.M.M."/>
            <person name="Hossain M.Z."/>
            <person name="Ahmed B."/>
            <person name="Rahim S."/>
            <person name="Rahman M.S."/>
            <person name="Alam M.M."/>
            <person name="Hou S."/>
            <person name="Wan X."/>
            <person name="Saito J.A."/>
            <person name="Alam M."/>
        </authorList>
    </citation>
    <scope>NUCLEOTIDE SEQUENCE [LARGE SCALE GENOMIC DNA]</scope>
    <source>
        <strain evidence="2 3">MS6</strain>
    </source>
</reference>
<name>K2SFL5_MACPH</name>
<evidence type="ECO:0000256" key="1">
    <source>
        <dbReference type="SAM" id="MobiDB-lite"/>
    </source>
</evidence>
<dbReference type="EMBL" id="AHHD01000053">
    <property type="protein sequence ID" value="EKG21259.1"/>
    <property type="molecule type" value="Genomic_DNA"/>
</dbReference>
<dbReference type="HOGENOM" id="CLU_1928012_0_0_1"/>
<evidence type="ECO:0000313" key="2">
    <source>
        <dbReference type="EMBL" id="EKG21259.1"/>
    </source>
</evidence>
<sequence>MISCTHCLEHYTVCFALEDDPSVCGACLKARRTGCDVAEASASGLDRLDREFDCIAAEEDATLEKLVRLRKQRRFLQERRSKMIRQGFASLEELEKAEASSSPGGLSDPESSEGRSSLKRPRYESVDSAAS</sequence>
<organism evidence="2 3">
    <name type="scientific">Macrophomina phaseolina (strain MS6)</name>
    <name type="common">Charcoal rot fungus</name>
    <dbReference type="NCBI Taxonomy" id="1126212"/>
    <lineage>
        <taxon>Eukaryota</taxon>
        <taxon>Fungi</taxon>
        <taxon>Dikarya</taxon>
        <taxon>Ascomycota</taxon>
        <taxon>Pezizomycotina</taxon>
        <taxon>Dothideomycetes</taxon>
        <taxon>Dothideomycetes incertae sedis</taxon>
        <taxon>Botryosphaeriales</taxon>
        <taxon>Botryosphaeriaceae</taxon>
        <taxon>Macrophomina</taxon>
    </lineage>
</organism>
<evidence type="ECO:0000313" key="3">
    <source>
        <dbReference type="Proteomes" id="UP000007129"/>
    </source>
</evidence>
<accession>K2SFL5</accession>